<feature type="compositionally biased region" description="Acidic residues" evidence="2">
    <location>
        <begin position="468"/>
        <end position="480"/>
    </location>
</feature>
<reference evidence="3" key="1">
    <citation type="journal article" date="2020" name="Appl. Environ. Microbiol.">
        <title>Medium-Chain Fatty Acid Synthesis by 'Candidatus Weimeria bifida' gen. nov., sp. nov., and 'Candidatus Pseudoramibacter fermentans' sp. nov.</title>
        <authorList>
            <person name="Scarborough M.J."/>
            <person name="Myers K.S."/>
            <person name="Donohue T.J."/>
            <person name="Noguera D.R."/>
        </authorList>
    </citation>
    <scope>NUCLEOTIDE SEQUENCE</scope>
    <source>
        <strain evidence="3">LCO1.1</strain>
    </source>
</reference>
<feature type="compositionally biased region" description="Basic and acidic residues" evidence="2">
    <location>
        <begin position="548"/>
        <end position="557"/>
    </location>
</feature>
<evidence type="ECO:0000256" key="2">
    <source>
        <dbReference type="SAM" id="MobiDB-lite"/>
    </source>
</evidence>
<keyword evidence="1" id="KW-0175">Coiled coil</keyword>
<dbReference type="EMBL" id="VOGC01000007">
    <property type="protein sequence ID" value="MQN02098.1"/>
    <property type="molecule type" value="Genomic_DNA"/>
</dbReference>
<dbReference type="SUPFAM" id="SSF52540">
    <property type="entry name" value="P-loop containing nucleoside triphosphate hydrolases"/>
    <property type="match status" value="1"/>
</dbReference>
<evidence type="ECO:0000313" key="4">
    <source>
        <dbReference type="Proteomes" id="UP000460257"/>
    </source>
</evidence>
<feature type="compositionally biased region" description="Acidic residues" evidence="2">
    <location>
        <begin position="513"/>
        <end position="547"/>
    </location>
</feature>
<feature type="compositionally biased region" description="Acidic residues" evidence="2">
    <location>
        <begin position="558"/>
        <end position="590"/>
    </location>
</feature>
<keyword evidence="4" id="KW-1185">Reference proteome</keyword>
<feature type="region of interest" description="Disordered" evidence="2">
    <location>
        <begin position="274"/>
        <end position="309"/>
    </location>
</feature>
<dbReference type="Proteomes" id="UP000460257">
    <property type="component" value="Unassembled WGS sequence"/>
</dbReference>
<feature type="coiled-coil region" evidence="1">
    <location>
        <begin position="348"/>
        <end position="387"/>
    </location>
</feature>
<protein>
    <submittedName>
        <fullName evidence="3">Uncharacterized protein</fullName>
    </submittedName>
</protein>
<proteinExistence type="predicted"/>
<name>A0A6N7J0F4_9FIRM</name>
<feature type="compositionally biased region" description="Acidic residues" evidence="2">
    <location>
        <begin position="488"/>
        <end position="506"/>
    </location>
</feature>
<feature type="compositionally biased region" description="Basic and acidic residues" evidence="2">
    <location>
        <begin position="407"/>
        <end position="433"/>
    </location>
</feature>
<dbReference type="Gene3D" id="1.25.40.10">
    <property type="entry name" value="Tetratricopeptide repeat domain"/>
    <property type="match status" value="1"/>
</dbReference>
<evidence type="ECO:0000256" key="1">
    <source>
        <dbReference type="SAM" id="Coils"/>
    </source>
</evidence>
<comment type="caution">
    <text evidence="3">The sequence shown here is derived from an EMBL/GenBank/DDBJ whole genome shotgun (WGS) entry which is preliminary data.</text>
</comment>
<dbReference type="AlphaFoldDB" id="A0A6N7J0F4"/>
<feature type="compositionally biased region" description="Basic and acidic residues" evidence="2">
    <location>
        <begin position="593"/>
        <end position="608"/>
    </location>
</feature>
<dbReference type="InterPro" id="IPR011990">
    <property type="entry name" value="TPR-like_helical_dom_sf"/>
</dbReference>
<accession>A0A6N7J0F4</accession>
<feature type="compositionally biased region" description="Acidic residues" evidence="2">
    <location>
        <begin position="283"/>
        <end position="302"/>
    </location>
</feature>
<organism evidence="3 4">
    <name type="scientific">Candidatus Weimeria bifida</name>
    <dbReference type="NCBI Taxonomy" id="2599074"/>
    <lineage>
        <taxon>Bacteria</taxon>
        <taxon>Bacillati</taxon>
        <taxon>Bacillota</taxon>
        <taxon>Clostridia</taxon>
        <taxon>Lachnospirales</taxon>
        <taxon>Lachnospiraceae</taxon>
        <taxon>Candidatus Weimeria</taxon>
    </lineage>
</organism>
<sequence length="885" mass="99516">MEKTEYKIKMDQAETLVRQGDLKEALDVIDTLNYHKIRNVNVLLRASEIAEEAGEPEKGREILEIAHEKSPIARMIIYRLALISVKLGEIDEAETYYDEFTDIAPHDGLKYVIKYTIRKAQNADITELIAILEQLCDEDFTDKWAFELACLYRKHGDDDKCTALCDKVALWFGEGPYVEKSLEMKMMYKPLTPEQEEQYRRLTKGTSSVGSKKEKELSDTITIPQVEDKPGKFDTVNLQAEIRKNIQEIMKATEAGEVSENMDAIKDLVGDIPYVTEDKPDSETDQETSESTETAESEEPVQEESKTPIEDSYHQYLAEEYDGQMALNLPSGENDEQIEGQLTIDDVLDDWARQQRAMEAALNDARKKKLEEAKEKALREANQIMDRLVNISPQLEAGVAPEEILKEEYLKESEPEPVEPDKKIIGNADEKTVESAAQILAGVNDMLQHEIDTMSDDTPNQGAAEPEKDSEEIEDIEEAGAETSEEKPEPEETIEPEVSDEESETPEEVKEISEEDEETQEKESEDTEEEPETETLEEEPIEASEQETETKEERPEASEEEEETEVAEEEEESEAAEEEQESEEPEEEIEPFTGKRPEHFSPIDDKTRPFNIDISTLARQIESEALDEDRVKVEFTDEEKGVLSYFTDVHGMSVQIQKALNAVKVKCESNGSIKTGNLTISGSDGSGKTALASKLVQIVQMETGKLGAGAGKITGEKINSKDLNALIEKVKGGSLMIEKAGGMNYDTAVSLALMIENDRSGTLFILEDSESELKKLAEGVPKLWKYFTEHLSIPEMTQDELVNFGKIYVLDCGYSMDDMGILALYDRIGMLQGGDNPVSIKDVKEILDEGIARYKKRSKGFFSHFSARISDEDGRPLLQEKDIIA</sequence>
<dbReference type="InterPro" id="IPR027417">
    <property type="entry name" value="P-loop_NTPase"/>
</dbReference>
<evidence type="ECO:0000313" key="3">
    <source>
        <dbReference type="EMBL" id="MQN02098.1"/>
    </source>
</evidence>
<feature type="region of interest" description="Disordered" evidence="2">
    <location>
        <begin position="407"/>
        <end position="608"/>
    </location>
</feature>
<gene>
    <name evidence="3" type="ORF">FRC54_09405</name>
</gene>
<dbReference type="SUPFAM" id="SSF48452">
    <property type="entry name" value="TPR-like"/>
    <property type="match status" value="1"/>
</dbReference>